<accession>A0A4R1QDG7</accession>
<organism evidence="2 3">
    <name type="scientific">Thermolongibacillus altinsuensis</name>
    <dbReference type="NCBI Taxonomy" id="575256"/>
    <lineage>
        <taxon>Bacteria</taxon>
        <taxon>Bacillati</taxon>
        <taxon>Bacillota</taxon>
        <taxon>Bacilli</taxon>
        <taxon>Bacillales</taxon>
        <taxon>Anoxybacillaceae</taxon>
        <taxon>Thermolongibacillus</taxon>
    </lineage>
</organism>
<feature type="transmembrane region" description="Helical" evidence="1">
    <location>
        <begin position="52"/>
        <end position="85"/>
    </location>
</feature>
<gene>
    <name evidence="2" type="ORF">EDD69_107115</name>
</gene>
<evidence type="ECO:0000313" key="2">
    <source>
        <dbReference type="EMBL" id="TCL49292.1"/>
    </source>
</evidence>
<dbReference type="AlphaFoldDB" id="A0A4R1QDG7"/>
<dbReference type="OrthoDB" id="2991597at2"/>
<dbReference type="Proteomes" id="UP000295658">
    <property type="component" value="Unassembled WGS sequence"/>
</dbReference>
<dbReference type="RefSeq" id="WP_132948503.1">
    <property type="nucleotide sequence ID" value="NZ_SLUL01000007.1"/>
</dbReference>
<evidence type="ECO:0000256" key="1">
    <source>
        <dbReference type="SAM" id="Phobius"/>
    </source>
</evidence>
<reference evidence="2 3" key="1">
    <citation type="submission" date="2019-03" db="EMBL/GenBank/DDBJ databases">
        <title>Genomic Encyclopedia of Type Strains, Phase IV (KMG-IV): sequencing the most valuable type-strain genomes for metagenomic binning, comparative biology and taxonomic classification.</title>
        <authorList>
            <person name="Goeker M."/>
        </authorList>
    </citation>
    <scope>NUCLEOTIDE SEQUENCE [LARGE SCALE GENOMIC DNA]</scope>
    <source>
        <strain evidence="2 3">DSM 24979</strain>
    </source>
</reference>
<proteinExistence type="predicted"/>
<name>A0A4R1QDG7_9BACL</name>
<keyword evidence="1" id="KW-0812">Transmembrane</keyword>
<comment type="caution">
    <text evidence="2">The sequence shown here is derived from an EMBL/GenBank/DDBJ whole genome shotgun (WGS) entry which is preliminary data.</text>
</comment>
<protein>
    <submittedName>
        <fullName evidence="2">Uncharacterized protein</fullName>
    </submittedName>
</protein>
<dbReference type="EMBL" id="SLUL01000007">
    <property type="protein sequence ID" value="TCL49292.1"/>
    <property type="molecule type" value="Genomic_DNA"/>
</dbReference>
<sequence>MIRDYYHLCCRYRGRSVEIRDRFGRIHRGIIDRVTPSHVYIRPIRARGPRSFGGFGFGFFGFGAAAFAIAIGAIVALSLIPFWFFW</sequence>
<keyword evidence="3" id="KW-1185">Reference proteome</keyword>
<keyword evidence="1" id="KW-0472">Membrane</keyword>
<keyword evidence="1" id="KW-1133">Transmembrane helix</keyword>
<evidence type="ECO:0000313" key="3">
    <source>
        <dbReference type="Proteomes" id="UP000295658"/>
    </source>
</evidence>